<evidence type="ECO:0008006" key="4">
    <source>
        <dbReference type="Google" id="ProtNLM"/>
    </source>
</evidence>
<name>A0A2H3D1V5_ARMGA</name>
<dbReference type="EMBL" id="KZ293677">
    <property type="protein sequence ID" value="PBK87724.1"/>
    <property type="molecule type" value="Genomic_DNA"/>
</dbReference>
<reference evidence="3" key="1">
    <citation type="journal article" date="2017" name="Nat. Ecol. Evol.">
        <title>Genome expansion and lineage-specific genetic innovations in the forest pathogenic fungi Armillaria.</title>
        <authorList>
            <person name="Sipos G."/>
            <person name="Prasanna A.N."/>
            <person name="Walter M.C."/>
            <person name="O'Connor E."/>
            <person name="Balint B."/>
            <person name="Krizsan K."/>
            <person name="Kiss B."/>
            <person name="Hess J."/>
            <person name="Varga T."/>
            <person name="Slot J."/>
            <person name="Riley R."/>
            <person name="Boka B."/>
            <person name="Rigling D."/>
            <person name="Barry K."/>
            <person name="Lee J."/>
            <person name="Mihaltcheva S."/>
            <person name="LaButti K."/>
            <person name="Lipzen A."/>
            <person name="Waldron R."/>
            <person name="Moloney N.M."/>
            <person name="Sperisen C."/>
            <person name="Kredics L."/>
            <person name="Vagvoelgyi C."/>
            <person name="Patrignani A."/>
            <person name="Fitzpatrick D."/>
            <person name="Nagy I."/>
            <person name="Doyle S."/>
            <person name="Anderson J.B."/>
            <person name="Grigoriev I.V."/>
            <person name="Gueldener U."/>
            <person name="Muensterkoetter M."/>
            <person name="Nagy L.G."/>
        </authorList>
    </citation>
    <scope>NUCLEOTIDE SEQUENCE [LARGE SCALE GENOMIC DNA]</scope>
    <source>
        <strain evidence="3">Ar21-2</strain>
    </source>
</reference>
<dbReference type="Proteomes" id="UP000217790">
    <property type="component" value="Unassembled WGS sequence"/>
</dbReference>
<accession>A0A2H3D1V5</accession>
<dbReference type="OrthoDB" id="6359816at2759"/>
<dbReference type="AlphaFoldDB" id="A0A2H3D1V5"/>
<protein>
    <recommendedName>
        <fullName evidence="4">BTB domain-containing protein</fullName>
    </recommendedName>
</protein>
<keyword evidence="3" id="KW-1185">Reference proteome</keyword>
<sequence length="491" mass="54972">MPPAPISQRTVRTVHPDRWSSDPFQVQSSFAVSSYWRDREQFKSAICGLGWYFTGSLEFIEFTFFTNTGRPPKSLYCEGFLSVHPGAIGNMPFGDLRIIAQCCGKEAFSCSLKLPVESPEITLGRFIERKPHVELLFDVTVTLILPRESVQIPTEPEIMEVITTSLGGEFPIDMKFVLLTRRSKQGRASAPRAVFATSKILKGRSKFFDKYMIEDDISDIDADSNDLEADFEYPFEDDSDLESDVDPDDEVDVDAQEEEHCAVTGGYTSDASEMVVDTVSIASTSAISPVLERLPSDSDGESETASSSLSDQAVLRAQSVHQEDDTYQGERGARRPRRWGSVCFINGIAHQTFRALIAWVYTGKITFKPLKSTGSQVQSDDHACSPKSMYRLASQQAGLQDVKKLAFDNLRSQLSQENIIREVFSTFSRDYPEVFEMELTVLRGLFGLPQVRVEWESMIDVVFDGGVPHGLSVIKRVSRMVNSLNLSIHIW</sequence>
<gene>
    <name evidence="2" type="ORF">ARMGADRAFT_1168454</name>
</gene>
<evidence type="ECO:0000256" key="1">
    <source>
        <dbReference type="SAM" id="MobiDB-lite"/>
    </source>
</evidence>
<evidence type="ECO:0000313" key="3">
    <source>
        <dbReference type="Proteomes" id="UP000217790"/>
    </source>
</evidence>
<evidence type="ECO:0000313" key="2">
    <source>
        <dbReference type="EMBL" id="PBK87724.1"/>
    </source>
</evidence>
<dbReference type="STRING" id="47427.A0A2H3D1V5"/>
<dbReference type="InParanoid" id="A0A2H3D1V5"/>
<proteinExistence type="predicted"/>
<organism evidence="2 3">
    <name type="scientific">Armillaria gallica</name>
    <name type="common">Bulbous honey fungus</name>
    <name type="synonym">Armillaria bulbosa</name>
    <dbReference type="NCBI Taxonomy" id="47427"/>
    <lineage>
        <taxon>Eukaryota</taxon>
        <taxon>Fungi</taxon>
        <taxon>Dikarya</taxon>
        <taxon>Basidiomycota</taxon>
        <taxon>Agaricomycotina</taxon>
        <taxon>Agaricomycetes</taxon>
        <taxon>Agaricomycetidae</taxon>
        <taxon>Agaricales</taxon>
        <taxon>Marasmiineae</taxon>
        <taxon>Physalacriaceae</taxon>
        <taxon>Armillaria</taxon>
    </lineage>
</organism>
<feature type="region of interest" description="Disordered" evidence="1">
    <location>
        <begin position="292"/>
        <end position="312"/>
    </location>
</feature>